<reference evidence="3" key="2">
    <citation type="journal article" date="2018" name="BMC Genomics">
        <title>Genomic insights into host adaptation between the wheat stripe rust pathogen (Puccinia striiformis f. sp. tritici) and the barley stripe rust pathogen (Puccinia striiformis f. sp. hordei).</title>
        <authorList>
            <person name="Xia C."/>
            <person name="Wang M."/>
            <person name="Yin C."/>
            <person name="Cornejo O.E."/>
            <person name="Hulbert S.H."/>
            <person name="Chen X."/>
        </authorList>
    </citation>
    <scope>NUCLEOTIDE SEQUENCE [LARGE SCALE GENOMIC DNA]</scope>
    <source>
        <strain evidence="3">93TX-2</strain>
    </source>
</reference>
<accession>A0A2S4VBQ9</accession>
<name>A0A2S4VBQ9_9BASI</name>
<dbReference type="VEuPathDB" id="FungiDB:PSTT_17013"/>
<keyword evidence="3" id="KW-1185">Reference proteome</keyword>
<evidence type="ECO:0000313" key="2">
    <source>
        <dbReference type="EMBL" id="POW06870.1"/>
    </source>
</evidence>
<evidence type="ECO:0000256" key="1">
    <source>
        <dbReference type="SAM" id="MobiDB-lite"/>
    </source>
</evidence>
<dbReference type="Proteomes" id="UP000238274">
    <property type="component" value="Unassembled WGS sequence"/>
</dbReference>
<organism evidence="2 3">
    <name type="scientific">Puccinia striiformis</name>
    <dbReference type="NCBI Taxonomy" id="27350"/>
    <lineage>
        <taxon>Eukaryota</taxon>
        <taxon>Fungi</taxon>
        <taxon>Dikarya</taxon>
        <taxon>Basidiomycota</taxon>
        <taxon>Pucciniomycotina</taxon>
        <taxon>Pucciniomycetes</taxon>
        <taxon>Pucciniales</taxon>
        <taxon>Pucciniaceae</taxon>
        <taxon>Puccinia</taxon>
    </lineage>
</organism>
<reference evidence="2 3" key="1">
    <citation type="submission" date="2017-12" db="EMBL/GenBank/DDBJ databases">
        <title>Gene loss provides genomic basis for host adaptation in cereal stripe rust fungi.</title>
        <authorList>
            <person name="Xia C."/>
        </authorList>
    </citation>
    <scope>NUCLEOTIDE SEQUENCE [LARGE SCALE GENOMIC DNA]</scope>
    <source>
        <strain evidence="2 3">93TX-2</strain>
    </source>
</reference>
<feature type="region of interest" description="Disordered" evidence="1">
    <location>
        <begin position="1"/>
        <end position="37"/>
    </location>
</feature>
<sequence length="324" mass="37152">MKTLTPTARRSDNQEKKKVKKKNTGKKDEDDTITNPWKKTEEEEINLEKELKMITISLTHKQPTTVADLLAQMKGIAAGTHKAVTIQAPQTWRMNTAPNPTSTALIFHSWKPAVLKNLIQRQAMKKWRKWKPKKKNEKRTKARTKIKTTTKQKKNVKKRLKMVRRTTCRRGGVTLLTKGRNALQIPSDVQSYIIQVFDPTADEKLRFLLYCPGVGLQRGQLVPEPQGEDQENEDKRQQMAREMAHGQMIANAYKRPAIFLLVFDCNTFLPLRAGPTKKCEPIYLLQVNGNHWVLALLQGKDAMKSIPPPVLATWMTTKTWLSHI</sequence>
<gene>
    <name evidence="2" type="ORF">PSHT_10171</name>
</gene>
<dbReference type="AlphaFoldDB" id="A0A2S4VBQ9"/>
<evidence type="ECO:0000313" key="3">
    <source>
        <dbReference type="Proteomes" id="UP000238274"/>
    </source>
</evidence>
<reference evidence="3" key="3">
    <citation type="journal article" date="2018" name="Mol. Plant Microbe Interact.">
        <title>Genome sequence resources for the wheat stripe rust pathogen (Puccinia striiformis f. sp. tritici) and the barley stripe rust pathogen (Puccinia striiformis f. sp. hordei).</title>
        <authorList>
            <person name="Xia C."/>
            <person name="Wang M."/>
            <person name="Yin C."/>
            <person name="Cornejo O.E."/>
            <person name="Hulbert S.H."/>
            <person name="Chen X."/>
        </authorList>
    </citation>
    <scope>NUCLEOTIDE SEQUENCE [LARGE SCALE GENOMIC DNA]</scope>
    <source>
        <strain evidence="3">93TX-2</strain>
    </source>
</reference>
<dbReference type="VEuPathDB" id="FungiDB:PSHT_10171"/>
<dbReference type="OrthoDB" id="1413353at2759"/>
<protein>
    <submittedName>
        <fullName evidence="2">Uncharacterized protein</fullName>
    </submittedName>
</protein>
<comment type="caution">
    <text evidence="2">The sequence shown here is derived from an EMBL/GenBank/DDBJ whole genome shotgun (WGS) entry which is preliminary data.</text>
</comment>
<feature type="region of interest" description="Disordered" evidence="1">
    <location>
        <begin position="130"/>
        <end position="160"/>
    </location>
</feature>
<proteinExistence type="predicted"/>
<dbReference type="EMBL" id="PKSM01000153">
    <property type="protein sequence ID" value="POW06870.1"/>
    <property type="molecule type" value="Genomic_DNA"/>
</dbReference>